<dbReference type="Pfam" id="PF08205">
    <property type="entry name" value="C2-set_2"/>
    <property type="match status" value="1"/>
</dbReference>
<protein>
    <recommendedName>
        <fullName evidence="2">CD80-like immunoglobulin C2-set domain-containing protein</fullName>
    </recommendedName>
</protein>
<dbReference type="InterPro" id="IPR013162">
    <property type="entry name" value="CD80_C2-set"/>
</dbReference>
<dbReference type="OrthoDB" id="6343941at2759"/>
<dbReference type="EMBL" id="CAJPVJ010006122">
    <property type="protein sequence ID" value="CAG2170154.1"/>
    <property type="molecule type" value="Genomic_DNA"/>
</dbReference>
<dbReference type="Proteomes" id="UP000728032">
    <property type="component" value="Unassembled WGS sequence"/>
</dbReference>
<dbReference type="InterPro" id="IPR013783">
    <property type="entry name" value="Ig-like_fold"/>
</dbReference>
<evidence type="ECO:0000256" key="1">
    <source>
        <dbReference type="ARBA" id="ARBA00023157"/>
    </source>
</evidence>
<proteinExistence type="predicted"/>
<dbReference type="SUPFAM" id="SSF48726">
    <property type="entry name" value="Immunoglobulin"/>
    <property type="match status" value="1"/>
</dbReference>
<keyword evidence="1" id="KW-1015">Disulfide bond</keyword>
<organism evidence="3">
    <name type="scientific">Oppiella nova</name>
    <dbReference type="NCBI Taxonomy" id="334625"/>
    <lineage>
        <taxon>Eukaryota</taxon>
        <taxon>Metazoa</taxon>
        <taxon>Ecdysozoa</taxon>
        <taxon>Arthropoda</taxon>
        <taxon>Chelicerata</taxon>
        <taxon>Arachnida</taxon>
        <taxon>Acari</taxon>
        <taxon>Acariformes</taxon>
        <taxon>Sarcoptiformes</taxon>
        <taxon>Oribatida</taxon>
        <taxon>Brachypylina</taxon>
        <taxon>Oppioidea</taxon>
        <taxon>Oppiidae</taxon>
        <taxon>Oppiella</taxon>
    </lineage>
</organism>
<name>A0A7R9M4K9_9ACAR</name>
<gene>
    <name evidence="3" type="ORF">ONB1V03_LOCUS9625</name>
</gene>
<dbReference type="AlphaFoldDB" id="A0A7R9M4K9"/>
<evidence type="ECO:0000313" key="4">
    <source>
        <dbReference type="Proteomes" id="UP000728032"/>
    </source>
</evidence>
<dbReference type="Gene3D" id="2.60.40.10">
    <property type="entry name" value="Immunoglobulins"/>
    <property type="match status" value="1"/>
</dbReference>
<feature type="domain" description="CD80-like immunoglobulin C2-set" evidence="2">
    <location>
        <begin position="34"/>
        <end position="71"/>
    </location>
</feature>
<dbReference type="PANTHER" id="PTHR21261:SF15">
    <property type="entry name" value="BEATEN PATH IIIA, ISOFORM D-RELATED"/>
    <property type="match status" value="1"/>
</dbReference>
<evidence type="ECO:0000313" key="3">
    <source>
        <dbReference type="EMBL" id="CAD7652967.1"/>
    </source>
</evidence>
<keyword evidence="4" id="KW-1185">Reference proteome</keyword>
<dbReference type="PANTHER" id="PTHR21261">
    <property type="entry name" value="BEAT PROTEIN"/>
    <property type="match status" value="1"/>
</dbReference>
<evidence type="ECO:0000259" key="2">
    <source>
        <dbReference type="Pfam" id="PF08205"/>
    </source>
</evidence>
<dbReference type="InterPro" id="IPR036179">
    <property type="entry name" value="Ig-like_dom_sf"/>
</dbReference>
<accession>A0A7R9M4K9</accession>
<dbReference type="EMBL" id="OC920947">
    <property type="protein sequence ID" value="CAD7652967.1"/>
    <property type="molecule type" value="Genomic_DNA"/>
</dbReference>
<reference evidence="3" key="1">
    <citation type="submission" date="2020-11" db="EMBL/GenBank/DDBJ databases">
        <authorList>
            <person name="Tran Van P."/>
        </authorList>
    </citation>
    <scope>NUCLEOTIDE SEQUENCE</scope>
</reference>
<sequence>MYACEVSTEGPSFSTIRSERLMKVYALPQENLQIEGKEVQYDVNDKINLSCRSGDGRPLPQLSWYINDNMASSDQLMIYPPKTNADGLQSTKLGLVFRATPNYFHRGVLRLRCTATLTLVYDFEAVEYVVSGTVKNKTYLTPHNKDAVYTKLLAKPMMQSLNKLSQVGFEVPSAVAKGQPIALHCNFDLEGDELYSVKYYKDYVEFYRYLPTDEPRPAQKFKLKGAYVDDNYSGDVMTAIPRAHSWVESLEMRRKGRERILVPKSQISLISEHTIEMLFKETHRTIFFTSPLNPLRV</sequence>